<dbReference type="eggNOG" id="ENOG502S84T">
    <property type="taxonomic scope" value="Eukaryota"/>
</dbReference>
<keyword evidence="1" id="KW-0472">Membrane</keyword>
<evidence type="ECO:0000256" key="1">
    <source>
        <dbReference type="SAM" id="Phobius"/>
    </source>
</evidence>
<keyword evidence="1" id="KW-0812">Transmembrane</keyword>
<dbReference type="VEuPathDB" id="TriTrypDB:LPAL13_170008300"/>
<dbReference type="EMBL" id="CP009386">
    <property type="protein sequence ID" value="AIN97068.1"/>
    <property type="molecule type" value="Genomic_DNA"/>
</dbReference>
<feature type="transmembrane region" description="Helical" evidence="1">
    <location>
        <begin position="7"/>
        <end position="28"/>
    </location>
</feature>
<evidence type="ECO:0000313" key="2">
    <source>
        <dbReference type="EMBL" id="AIN97068.1"/>
    </source>
</evidence>
<proteinExistence type="predicted"/>
<organism evidence="2 3">
    <name type="scientific">Leishmania panamensis</name>
    <dbReference type="NCBI Taxonomy" id="5679"/>
    <lineage>
        <taxon>Eukaryota</taxon>
        <taxon>Discoba</taxon>
        <taxon>Euglenozoa</taxon>
        <taxon>Kinetoplastea</taxon>
        <taxon>Metakinetoplastina</taxon>
        <taxon>Trypanosomatida</taxon>
        <taxon>Trypanosomatidae</taxon>
        <taxon>Leishmaniinae</taxon>
        <taxon>Leishmania</taxon>
        <taxon>Leishmania guyanensis species complex</taxon>
    </lineage>
</organism>
<evidence type="ECO:0000313" key="3">
    <source>
        <dbReference type="Proteomes" id="UP000063063"/>
    </source>
</evidence>
<sequence length="144" mass="15432">MLRTVKYIIGAVVAVAAFTAVLAIMMSVTERVPNGTYCGSYAGGLVVGNMTIRAVSSTFDMFLTGLGLQLACKNELFVYDMKTHEATVIGAKDPNNCIGSILTKNNLTLRVFFDPHADIVTLDLGLAKIECKRCPALSYFGSAL</sequence>
<keyword evidence="3" id="KW-1185">Reference proteome</keyword>
<name>A0A088RMC1_LEIPA</name>
<dbReference type="OrthoDB" id="264266at2759"/>
<dbReference type="AlphaFoldDB" id="A0A088RMC1"/>
<gene>
    <name evidence="2" type="ORF">LPMP_170300</name>
</gene>
<dbReference type="GeneID" id="22573773"/>
<dbReference type="RefSeq" id="XP_010697721.1">
    <property type="nucleotide sequence ID" value="XM_010699419.1"/>
</dbReference>
<keyword evidence="1" id="KW-1133">Transmembrane helix</keyword>
<protein>
    <submittedName>
        <fullName evidence="2">Uncharacterized protein</fullName>
    </submittedName>
</protein>
<reference evidence="2 3" key="1">
    <citation type="journal article" date="2015" name="Sci. Rep.">
        <title>The genome of Leishmania panamensis: insights into genomics of the L. (Viannia) subgenus.</title>
        <authorList>
            <person name="Llanes A."/>
            <person name="Restrepo C.M."/>
            <person name="Vecchio G.D."/>
            <person name="Anguizola F.J."/>
            <person name="Lleonart R."/>
        </authorList>
    </citation>
    <scope>NUCLEOTIDE SEQUENCE [LARGE SCALE GENOMIC DNA]</scope>
    <source>
        <strain evidence="2 3">MHOM/PA/94/PSC-1</strain>
    </source>
</reference>
<accession>A0A088RMC1</accession>
<dbReference type="VEuPathDB" id="TriTrypDB:LPMP_170300"/>
<dbReference type="KEGG" id="lpan:LPMP_170300"/>
<dbReference type="Proteomes" id="UP000063063">
    <property type="component" value="Chromosome 17"/>
</dbReference>